<dbReference type="PANTHER" id="PTHR35149:SF2">
    <property type="entry name" value="DUF262 DOMAIN-CONTAINING PROTEIN"/>
    <property type="match status" value="1"/>
</dbReference>
<reference evidence="3 4" key="1">
    <citation type="submission" date="2017-08" db="EMBL/GenBank/DDBJ databases">
        <title>Aeromonas veronii bv sobria strain NS22 whole genome sequencing.</title>
        <authorList>
            <person name="Katharios P."/>
            <person name="Ha V.Q."/>
            <person name="Smyrli M."/>
        </authorList>
    </citation>
    <scope>NUCLEOTIDE SEQUENCE [LARGE SCALE GENOMIC DNA]</scope>
    <source>
        <strain evidence="3 4">NS22</strain>
    </source>
</reference>
<dbReference type="InterPro" id="IPR011089">
    <property type="entry name" value="GmrSD_C"/>
</dbReference>
<evidence type="ECO:0008006" key="5">
    <source>
        <dbReference type="Google" id="ProtNLM"/>
    </source>
</evidence>
<feature type="domain" description="GmrSD restriction endonucleases C-terminal" evidence="2">
    <location>
        <begin position="460"/>
        <end position="602"/>
    </location>
</feature>
<proteinExistence type="predicted"/>
<sequence length="622" mass="72689">MSKDDHKIDADDRCVFEVLNERKYTVDYFQREYSWEKKHIEQLVTDLTSAFLEAYEENHDRAQVEHYSNYYLGPFVVTSKAGARSIIDGQQRLTSLTLLLVFLNNLQKKLGLKETIEPLIFSEKYGLKSFNIQVDERKPCLEKLFLEGKYDGQESDDQSALNMAERYNDIQEAFPEELKGAAFPYFLDWLKYNVILVEITAYSDENAYTIFESMNDRGLNLTATEMLKSFILSRLSDQKSRDNANKFWKTAIQKLQEQSKEEDQRFIQAWLRSQYAETIRQSKAGSLNEDFEKIGTRFHSWFRDNLGKGRLKETLATYAGDVQQFIHIDMKFFLSAYLKILEAQQSEMQGFEHVFYHGQWGIADSLSLPLMLAPLTTMDDPDTVRQKINTVAKFLETFAVRRAVNFRQFGASSIRYTMYSLVKDIRGKELTELNVILGKKIEEMHEDWDGVAQFRLHGQNRYFVKFLLSRLTGFIEKSSGYPTSFSSYFVTPEGSKPFEIEHIWADKFEDHQDEFDQQHEFDSYRNRIGALLLLPRGTNQSYGAMQYPEKVQQYLKGNLLAQSLHPQAYVNNPNFLRMVNSHNLAFHAHEEFKKSDIDERQQLVQQLCELIWSWQIPTPAIS</sequence>
<accession>A0ABY3MG99</accession>
<evidence type="ECO:0000313" key="3">
    <source>
        <dbReference type="EMBL" id="TYD40533.1"/>
    </source>
</evidence>
<evidence type="ECO:0000259" key="1">
    <source>
        <dbReference type="Pfam" id="PF03235"/>
    </source>
</evidence>
<dbReference type="PANTHER" id="PTHR35149">
    <property type="entry name" value="SLL5132 PROTEIN"/>
    <property type="match status" value="1"/>
</dbReference>
<dbReference type="Pfam" id="PF07510">
    <property type="entry name" value="GmrSD_C"/>
    <property type="match status" value="1"/>
</dbReference>
<name>A0ABY3MG99_AERVE</name>
<dbReference type="EMBL" id="NQMC01000094">
    <property type="protein sequence ID" value="TYD40533.1"/>
    <property type="molecule type" value="Genomic_DNA"/>
</dbReference>
<keyword evidence="4" id="KW-1185">Reference proteome</keyword>
<protein>
    <recommendedName>
        <fullName evidence="5">DUF262 domain-containing protein</fullName>
    </recommendedName>
</protein>
<dbReference type="Proteomes" id="UP000323129">
    <property type="component" value="Unassembled WGS sequence"/>
</dbReference>
<comment type="caution">
    <text evidence="3">The sequence shown here is derived from an EMBL/GenBank/DDBJ whole genome shotgun (WGS) entry which is preliminary data.</text>
</comment>
<dbReference type="InterPro" id="IPR004919">
    <property type="entry name" value="GmrSD_N"/>
</dbReference>
<dbReference type="Pfam" id="PF03235">
    <property type="entry name" value="GmrSD_N"/>
    <property type="match status" value="1"/>
</dbReference>
<feature type="domain" description="GmrSD restriction endonucleases N-terminal" evidence="1">
    <location>
        <begin position="17"/>
        <end position="231"/>
    </location>
</feature>
<dbReference type="RefSeq" id="WP_115545224.1">
    <property type="nucleotide sequence ID" value="NZ_NMUR01000137.1"/>
</dbReference>
<evidence type="ECO:0000259" key="2">
    <source>
        <dbReference type="Pfam" id="PF07510"/>
    </source>
</evidence>
<organism evidence="3 4">
    <name type="scientific">Aeromonas veronii</name>
    <dbReference type="NCBI Taxonomy" id="654"/>
    <lineage>
        <taxon>Bacteria</taxon>
        <taxon>Pseudomonadati</taxon>
        <taxon>Pseudomonadota</taxon>
        <taxon>Gammaproteobacteria</taxon>
        <taxon>Aeromonadales</taxon>
        <taxon>Aeromonadaceae</taxon>
        <taxon>Aeromonas</taxon>
    </lineage>
</organism>
<evidence type="ECO:0000313" key="4">
    <source>
        <dbReference type="Proteomes" id="UP000323129"/>
    </source>
</evidence>
<gene>
    <name evidence="3" type="ORF">CJF24_20380</name>
</gene>